<evidence type="ECO:0000313" key="2">
    <source>
        <dbReference type="Proteomes" id="UP001480082"/>
    </source>
</evidence>
<evidence type="ECO:0000313" key="1">
    <source>
        <dbReference type="EMBL" id="MER9283167.1"/>
    </source>
</evidence>
<name>A0ACC6STV8_9HYPH</name>
<proteinExistence type="predicted"/>
<dbReference type="Proteomes" id="UP001480082">
    <property type="component" value="Unassembled WGS sequence"/>
</dbReference>
<protein>
    <submittedName>
        <fullName evidence="1">Uncharacterized protein</fullName>
    </submittedName>
</protein>
<accession>A0ACC6STV8</accession>
<dbReference type="EMBL" id="JAMYRI010000002">
    <property type="protein sequence ID" value="MER9283167.1"/>
    <property type="molecule type" value="Genomic_DNA"/>
</dbReference>
<sequence>MKRQSFEEAEAILEICAWIDRVEHMMTSEAAHDILRKKIREIVVDGKVPIGAVVQAADRGLVDADIILRAIVADMLDRPEAMPAELRAWARKAIVNAPAMSPGRSSVDTFQRDLGIAAIVSLTSQRWNVPVNRNRSSKRPSACSMVSAALVNRKHNVGEAHVERIARSYANGGIAKKLSALIPLQ</sequence>
<organism evidence="1 2">
    <name type="scientific">Mesorhizobium australicum</name>
    <dbReference type="NCBI Taxonomy" id="536018"/>
    <lineage>
        <taxon>Bacteria</taxon>
        <taxon>Pseudomonadati</taxon>
        <taxon>Pseudomonadota</taxon>
        <taxon>Alphaproteobacteria</taxon>
        <taxon>Hyphomicrobiales</taxon>
        <taxon>Phyllobacteriaceae</taxon>
        <taxon>Mesorhizobium</taxon>
    </lineage>
</organism>
<reference evidence="1 2" key="1">
    <citation type="journal article" date="2024" name="Proc. Natl. Acad. Sci. U.S.A.">
        <title>The evolutionary genomics of adaptation to stress in wild rhizobium bacteria.</title>
        <authorList>
            <person name="Kehlet-Delgado H."/>
            <person name="Montoya A.P."/>
            <person name="Jensen K.T."/>
            <person name="Wendlandt C.E."/>
            <person name="Dexheimer C."/>
            <person name="Roberts M."/>
            <person name="Torres Martinez L."/>
            <person name="Friesen M.L."/>
            <person name="Griffitts J.S."/>
            <person name="Porter S.S."/>
        </authorList>
    </citation>
    <scope>NUCLEOTIDE SEQUENCE [LARGE SCALE GENOMIC DNA]</scope>
    <source>
        <strain evidence="1 2">M0468</strain>
    </source>
</reference>
<gene>
    <name evidence="1" type="ORF">NKI81_04215</name>
</gene>
<comment type="caution">
    <text evidence="1">The sequence shown here is derived from an EMBL/GenBank/DDBJ whole genome shotgun (WGS) entry which is preliminary data.</text>
</comment>
<keyword evidence="2" id="KW-1185">Reference proteome</keyword>